<reference evidence="2 3" key="1">
    <citation type="submission" date="2017-11" db="EMBL/GenBank/DDBJ databases">
        <title>De-novo sequencing of pomegranate (Punica granatum L.) genome.</title>
        <authorList>
            <person name="Akparov Z."/>
            <person name="Amiraslanov A."/>
            <person name="Hajiyeva S."/>
            <person name="Abbasov M."/>
            <person name="Kaur K."/>
            <person name="Hamwieh A."/>
            <person name="Solovyev V."/>
            <person name="Salamov A."/>
            <person name="Braich B."/>
            <person name="Kosarev P."/>
            <person name="Mahmoud A."/>
            <person name="Hajiyev E."/>
            <person name="Babayeva S."/>
            <person name="Izzatullayeva V."/>
            <person name="Mammadov A."/>
            <person name="Mammadov A."/>
            <person name="Sharifova S."/>
            <person name="Ojaghi J."/>
            <person name="Eynullazada K."/>
            <person name="Bayramov B."/>
            <person name="Abdulazimova A."/>
            <person name="Shahmuradov I."/>
        </authorList>
    </citation>
    <scope>NUCLEOTIDE SEQUENCE [LARGE SCALE GENOMIC DNA]</scope>
    <source>
        <strain evidence="3">cv. AG2017</strain>
        <tissue evidence="2">Leaf</tissue>
    </source>
</reference>
<comment type="caution">
    <text evidence="2">The sequence shown here is derived from an EMBL/GenBank/DDBJ whole genome shotgun (WGS) entry which is preliminary data.</text>
</comment>
<dbReference type="Proteomes" id="UP000233551">
    <property type="component" value="Unassembled WGS sequence"/>
</dbReference>
<feature type="region of interest" description="Disordered" evidence="1">
    <location>
        <begin position="335"/>
        <end position="356"/>
    </location>
</feature>
<accession>A0A2I0JKF4</accession>
<gene>
    <name evidence="2" type="ORF">CRG98_022867</name>
</gene>
<feature type="region of interest" description="Disordered" evidence="1">
    <location>
        <begin position="1"/>
        <end position="26"/>
    </location>
</feature>
<sequence>MAEEYQPAIFEEDTPPIPTYSQLSTTHAPLPPRISAGAPTAYSGAPSVHLPPQTAQTSFNFGDSACIIALESMVNQLAANMATDMTKLMALLRDQNRASSSYILPSGQRSMVDPNLVVSLTFVSESEEAPMSAVTYVPAVYPISDPLPLSPAPTAVPLPPVTFISVDSAMHASPLLAMPAAPVAPRANFLLETENEQDKRLKKMEETIKALQTAGSLFDYGDSDWNLFPGMRLPPKIKIPDFKRGAYYSHLLCPTSSFSELIKAGKKLNMGIKLGRIEGPTRTKEGETSKTIAGASSMGGKKGKETSIKAVNPGHQSSQPYSNLGFEISSAGTTGTSLANPVKRQKADRPRPPSCLAPQSQIYRQLLVAGKIVPEAVGPNFNSAAQNQSLKCEFHMDAPGHTTDNCYVLRGKLQDMIERNLLSFNEVNRPNVQNNPVSTPFWLTSSGNAYQ</sequence>
<proteinExistence type="predicted"/>
<evidence type="ECO:0000256" key="1">
    <source>
        <dbReference type="SAM" id="MobiDB-lite"/>
    </source>
</evidence>
<organism evidence="2 3">
    <name type="scientific">Punica granatum</name>
    <name type="common">Pomegranate</name>
    <dbReference type="NCBI Taxonomy" id="22663"/>
    <lineage>
        <taxon>Eukaryota</taxon>
        <taxon>Viridiplantae</taxon>
        <taxon>Streptophyta</taxon>
        <taxon>Embryophyta</taxon>
        <taxon>Tracheophyta</taxon>
        <taxon>Spermatophyta</taxon>
        <taxon>Magnoliopsida</taxon>
        <taxon>eudicotyledons</taxon>
        <taxon>Gunneridae</taxon>
        <taxon>Pentapetalae</taxon>
        <taxon>rosids</taxon>
        <taxon>malvids</taxon>
        <taxon>Myrtales</taxon>
        <taxon>Lythraceae</taxon>
        <taxon>Punica</taxon>
    </lineage>
</organism>
<evidence type="ECO:0000313" key="3">
    <source>
        <dbReference type="Proteomes" id="UP000233551"/>
    </source>
</evidence>
<name>A0A2I0JKF4_PUNGR</name>
<feature type="region of interest" description="Disordered" evidence="1">
    <location>
        <begin position="280"/>
        <end position="306"/>
    </location>
</feature>
<protein>
    <submittedName>
        <fullName evidence="2">Uncharacterized protein</fullName>
    </submittedName>
</protein>
<evidence type="ECO:0000313" key="2">
    <source>
        <dbReference type="EMBL" id="PKI56742.1"/>
    </source>
</evidence>
<dbReference type="AlphaFoldDB" id="A0A2I0JKF4"/>
<dbReference type="EMBL" id="PGOL01001577">
    <property type="protein sequence ID" value="PKI56742.1"/>
    <property type="molecule type" value="Genomic_DNA"/>
</dbReference>
<keyword evidence="3" id="KW-1185">Reference proteome</keyword>